<keyword evidence="4 6" id="KW-0732">Signal</keyword>
<dbReference type="InterPro" id="IPR038404">
    <property type="entry name" value="TRAP_DctP_sf"/>
</dbReference>
<evidence type="ECO:0000256" key="1">
    <source>
        <dbReference type="ARBA" id="ARBA00004418"/>
    </source>
</evidence>
<reference evidence="7 8" key="1">
    <citation type="submission" date="2016-10" db="EMBL/GenBank/DDBJ databases">
        <authorList>
            <person name="de Groot N.N."/>
        </authorList>
    </citation>
    <scope>NUCLEOTIDE SEQUENCE [LARGE SCALE GENOMIC DNA]</scope>
    <source>
        <strain evidence="7 8">DSM 26424</strain>
    </source>
</reference>
<dbReference type="RefSeq" id="WP_089844802.1">
    <property type="nucleotide sequence ID" value="NZ_FNEJ01000004.1"/>
</dbReference>
<dbReference type="AlphaFoldDB" id="A0A1G8K901"/>
<proteinExistence type="inferred from homology"/>
<keyword evidence="3" id="KW-0813">Transport</keyword>
<keyword evidence="8" id="KW-1185">Reference proteome</keyword>
<name>A0A1G8K901_9RHOB</name>
<evidence type="ECO:0000256" key="3">
    <source>
        <dbReference type="ARBA" id="ARBA00022448"/>
    </source>
</evidence>
<organism evidence="7 8">
    <name type="scientific">Salipiger marinus</name>
    <dbReference type="NCBI Taxonomy" id="555512"/>
    <lineage>
        <taxon>Bacteria</taxon>
        <taxon>Pseudomonadati</taxon>
        <taxon>Pseudomonadota</taxon>
        <taxon>Alphaproteobacteria</taxon>
        <taxon>Rhodobacterales</taxon>
        <taxon>Roseobacteraceae</taxon>
        <taxon>Salipiger</taxon>
    </lineage>
</organism>
<keyword evidence="7" id="KW-0675">Receptor</keyword>
<dbReference type="Gene3D" id="3.40.190.170">
    <property type="entry name" value="Bacterial extracellular solute-binding protein, family 7"/>
    <property type="match status" value="1"/>
</dbReference>
<evidence type="ECO:0000256" key="4">
    <source>
        <dbReference type="ARBA" id="ARBA00022729"/>
    </source>
</evidence>
<sequence>MQFTKIFAGAASVIALSAVAGHAADLTMRVGTVYQTTHTISQASAEFERLVEEKSDGAIEVEVFYAEELGSEREMAEMTRAGGLEMVLSGLPGTGAFVPQIEVMEAFYTYDSVEELAEVVRAIESDLNVFMEPQGFHLVGTMYQGPRNLLSTKPVRSFEDMQGLKLRIPQTPLFVALAQSWNATPTAISLGEVYTSLESGVIDAVEGTSETIVSSKFYENAGYLTLTQHNYYPQPMVVNKSWWDGLTDDQREVIETSAKEAGEYQLSLHKAADDAALQTMRDAGVEIIELDTEPFREPVLAAMDDYIKSKGDDVYAVYQKMLEVSAD</sequence>
<dbReference type="GO" id="GO:0030288">
    <property type="term" value="C:outer membrane-bounded periplasmic space"/>
    <property type="evidence" value="ECO:0007669"/>
    <property type="project" value="InterPro"/>
</dbReference>
<dbReference type="PANTHER" id="PTHR33376:SF7">
    <property type="entry name" value="C4-DICARBOXYLATE-BINDING PROTEIN DCTB"/>
    <property type="match status" value="1"/>
</dbReference>
<dbReference type="Pfam" id="PF03480">
    <property type="entry name" value="DctP"/>
    <property type="match status" value="1"/>
</dbReference>
<gene>
    <name evidence="7" type="ORF">SAMN04487993_100471</name>
</gene>
<dbReference type="EMBL" id="FNEJ01000004">
    <property type="protein sequence ID" value="SDI39300.1"/>
    <property type="molecule type" value="Genomic_DNA"/>
</dbReference>
<evidence type="ECO:0000256" key="2">
    <source>
        <dbReference type="ARBA" id="ARBA00009023"/>
    </source>
</evidence>
<accession>A0A1G8K901</accession>
<dbReference type="PIRSF" id="PIRSF006470">
    <property type="entry name" value="DctB"/>
    <property type="match status" value="1"/>
</dbReference>
<dbReference type="CDD" id="cd13603">
    <property type="entry name" value="PBP2_TRAP_Siap_TeaA_like"/>
    <property type="match status" value="1"/>
</dbReference>
<evidence type="ECO:0000313" key="7">
    <source>
        <dbReference type="EMBL" id="SDI39300.1"/>
    </source>
</evidence>
<dbReference type="PANTHER" id="PTHR33376">
    <property type="match status" value="1"/>
</dbReference>
<keyword evidence="5" id="KW-0574">Periplasm</keyword>
<dbReference type="STRING" id="555512.SAMN04487993_100471"/>
<feature type="chain" id="PRO_5011552051" evidence="6">
    <location>
        <begin position="24"/>
        <end position="327"/>
    </location>
</feature>
<dbReference type="InterPro" id="IPR018389">
    <property type="entry name" value="DctP_fam"/>
</dbReference>
<dbReference type="InterPro" id="IPR004682">
    <property type="entry name" value="TRAP_DctP"/>
</dbReference>
<dbReference type="NCBIfam" id="NF037995">
    <property type="entry name" value="TRAP_S1"/>
    <property type="match status" value="1"/>
</dbReference>
<evidence type="ECO:0000256" key="5">
    <source>
        <dbReference type="ARBA" id="ARBA00022764"/>
    </source>
</evidence>
<comment type="subcellular location">
    <subcellularLocation>
        <location evidence="1">Periplasm</location>
    </subcellularLocation>
</comment>
<evidence type="ECO:0000256" key="6">
    <source>
        <dbReference type="SAM" id="SignalP"/>
    </source>
</evidence>
<dbReference type="OrthoDB" id="8673861at2"/>
<feature type="signal peptide" evidence="6">
    <location>
        <begin position="1"/>
        <end position="23"/>
    </location>
</feature>
<evidence type="ECO:0000313" key="8">
    <source>
        <dbReference type="Proteomes" id="UP000199093"/>
    </source>
</evidence>
<dbReference type="GO" id="GO:0055085">
    <property type="term" value="P:transmembrane transport"/>
    <property type="evidence" value="ECO:0007669"/>
    <property type="project" value="InterPro"/>
</dbReference>
<comment type="similarity">
    <text evidence="2">Belongs to the bacterial solute-binding protein 7 family.</text>
</comment>
<dbReference type="NCBIfam" id="TIGR00787">
    <property type="entry name" value="dctP"/>
    <property type="match status" value="1"/>
</dbReference>
<protein>
    <submittedName>
        <fullName evidence="7">Tripartite ATP-independent transporter solute receptor, DctP family</fullName>
    </submittedName>
</protein>
<dbReference type="Proteomes" id="UP000199093">
    <property type="component" value="Unassembled WGS sequence"/>
</dbReference>